<gene>
    <name evidence="3" type="ORF">E8M01_05480</name>
</gene>
<evidence type="ECO:0000256" key="2">
    <source>
        <dbReference type="SAM" id="SignalP"/>
    </source>
</evidence>
<evidence type="ECO:0000256" key="1">
    <source>
        <dbReference type="SAM" id="MobiDB-lite"/>
    </source>
</evidence>
<evidence type="ECO:0008006" key="5">
    <source>
        <dbReference type="Google" id="ProtNLM"/>
    </source>
</evidence>
<proteinExistence type="predicted"/>
<protein>
    <recommendedName>
        <fullName evidence="5">Lipoprotein</fullName>
    </recommendedName>
</protein>
<feature type="region of interest" description="Disordered" evidence="1">
    <location>
        <begin position="156"/>
        <end position="220"/>
    </location>
</feature>
<dbReference type="KEGG" id="pstg:E8M01_05480"/>
<dbReference type="Proteomes" id="UP000298781">
    <property type="component" value="Chromosome"/>
</dbReference>
<keyword evidence="4" id="KW-1185">Reference proteome</keyword>
<feature type="compositionally biased region" description="Low complexity" evidence="1">
    <location>
        <begin position="192"/>
        <end position="205"/>
    </location>
</feature>
<dbReference type="OrthoDB" id="7374881at2"/>
<dbReference type="EMBL" id="CP039690">
    <property type="protein sequence ID" value="QCI63742.1"/>
    <property type="molecule type" value="Genomic_DNA"/>
</dbReference>
<evidence type="ECO:0000313" key="3">
    <source>
        <dbReference type="EMBL" id="QCI63742.1"/>
    </source>
</evidence>
<dbReference type="PROSITE" id="PS51257">
    <property type="entry name" value="PROKAR_LIPOPROTEIN"/>
    <property type="match status" value="1"/>
</dbReference>
<dbReference type="AlphaFoldDB" id="A0A4D7B6C1"/>
<keyword evidence="2" id="KW-0732">Signal</keyword>
<feature type="chain" id="PRO_5020926536" description="Lipoprotein" evidence="2">
    <location>
        <begin position="22"/>
        <end position="220"/>
    </location>
</feature>
<evidence type="ECO:0000313" key="4">
    <source>
        <dbReference type="Proteomes" id="UP000298781"/>
    </source>
</evidence>
<reference evidence="3 4" key="1">
    <citation type="submission" date="2019-04" db="EMBL/GenBank/DDBJ databases">
        <title>Phreatobacter aquaticus sp. nov.</title>
        <authorList>
            <person name="Choi A."/>
        </authorList>
    </citation>
    <scope>NUCLEOTIDE SEQUENCE [LARGE SCALE GENOMIC DNA]</scope>
    <source>
        <strain evidence="3 4">KCTC 52518</strain>
    </source>
</reference>
<sequence length="220" mass="22202">MPRNPLHGSVALLLGSLALGACTGGEGPVAGSPPARGAIAFEPIDGAPSAVNQRLAGRLAGEAQARQIQVVANRDGARYRVRGYMATARSGDTATVSYVWDVFDPERRRSTRIAGEERVQARGGDGWGGLDDAAAGRIASRSMDQIASWLATPQAGPAVAPASAPVTPAEPAPPAQPMVASTTGTAQVTTFASPQAAPAAAPPQSTVGTGGPLIPAQPLR</sequence>
<organism evidence="3 4">
    <name type="scientific">Phreatobacter stygius</name>
    <dbReference type="NCBI Taxonomy" id="1940610"/>
    <lineage>
        <taxon>Bacteria</taxon>
        <taxon>Pseudomonadati</taxon>
        <taxon>Pseudomonadota</taxon>
        <taxon>Alphaproteobacteria</taxon>
        <taxon>Hyphomicrobiales</taxon>
        <taxon>Phreatobacteraceae</taxon>
        <taxon>Phreatobacter</taxon>
    </lineage>
</organism>
<name>A0A4D7B6C1_9HYPH</name>
<feature type="signal peptide" evidence="2">
    <location>
        <begin position="1"/>
        <end position="21"/>
    </location>
</feature>
<accession>A0A4D7B6C1</accession>
<dbReference type="RefSeq" id="WP_136959199.1">
    <property type="nucleotide sequence ID" value="NZ_CP039690.1"/>
</dbReference>
<feature type="compositionally biased region" description="Polar residues" evidence="1">
    <location>
        <begin position="181"/>
        <end position="191"/>
    </location>
</feature>
<feature type="compositionally biased region" description="Low complexity" evidence="1">
    <location>
        <begin position="156"/>
        <end position="167"/>
    </location>
</feature>